<organism evidence="1 2">
    <name type="scientific">Schizothecium vesticola</name>
    <dbReference type="NCBI Taxonomy" id="314040"/>
    <lineage>
        <taxon>Eukaryota</taxon>
        <taxon>Fungi</taxon>
        <taxon>Dikarya</taxon>
        <taxon>Ascomycota</taxon>
        <taxon>Pezizomycotina</taxon>
        <taxon>Sordariomycetes</taxon>
        <taxon>Sordariomycetidae</taxon>
        <taxon>Sordariales</taxon>
        <taxon>Schizotheciaceae</taxon>
        <taxon>Schizothecium</taxon>
    </lineage>
</organism>
<comment type="caution">
    <text evidence="1">The sequence shown here is derived from an EMBL/GenBank/DDBJ whole genome shotgun (WGS) entry which is preliminary data.</text>
</comment>
<evidence type="ECO:0000313" key="2">
    <source>
        <dbReference type="Proteomes" id="UP001172155"/>
    </source>
</evidence>
<accession>A0AA40F5C6</accession>
<dbReference type="EMBL" id="JAUKUD010000002">
    <property type="protein sequence ID" value="KAK0751419.1"/>
    <property type="molecule type" value="Genomic_DNA"/>
</dbReference>
<evidence type="ECO:0000313" key="1">
    <source>
        <dbReference type="EMBL" id="KAK0751419.1"/>
    </source>
</evidence>
<protein>
    <submittedName>
        <fullName evidence="1">Uncharacterized protein</fullName>
    </submittedName>
</protein>
<proteinExistence type="predicted"/>
<keyword evidence="2" id="KW-1185">Reference proteome</keyword>
<reference evidence="1" key="1">
    <citation type="submission" date="2023-06" db="EMBL/GenBank/DDBJ databases">
        <title>Genome-scale phylogeny and comparative genomics of the fungal order Sordariales.</title>
        <authorList>
            <consortium name="Lawrence Berkeley National Laboratory"/>
            <person name="Hensen N."/>
            <person name="Bonometti L."/>
            <person name="Westerberg I."/>
            <person name="Brannstrom I.O."/>
            <person name="Guillou S."/>
            <person name="Cros-Aarteil S."/>
            <person name="Calhoun S."/>
            <person name="Haridas S."/>
            <person name="Kuo A."/>
            <person name="Mondo S."/>
            <person name="Pangilinan J."/>
            <person name="Riley R."/>
            <person name="LaButti K."/>
            <person name="Andreopoulos B."/>
            <person name="Lipzen A."/>
            <person name="Chen C."/>
            <person name="Yanf M."/>
            <person name="Daum C."/>
            <person name="Ng V."/>
            <person name="Clum A."/>
            <person name="Steindorff A."/>
            <person name="Ohm R."/>
            <person name="Martin F."/>
            <person name="Silar P."/>
            <person name="Natvig D."/>
            <person name="Lalanne C."/>
            <person name="Gautier V."/>
            <person name="Ament-velasquez S.L."/>
            <person name="Kruys A."/>
            <person name="Hutchinson M.I."/>
            <person name="Powell A.J."/>
            <person name="Barry K."/>
            <person name="Miller A.N."/>
            <person name="Grigoriev I.V."/>
            <person name="Debuchy R."/>
            <person name="Gladieux P."/>
            <person name="Thoren M.H."/>
            <person name="Johannesson H."/>
        </authorList>
    </citation>
    <scope>NUCLEOTIDE SEQUENCE</scope>
    <source>
        <strain evidence="1">SMH3187-1</strain>
    </source>
</reference>
<gene>
    <name evidence="1" type="ORF">B0T18DRAFT_68036</name>
</gene>
<dbReference type="AlphaFoldDB" id="A0AA40F5C6"/>
<sequence length="204" mass="22136">MRHSDFLLPDRRVAIVRLLVVNAAPKTVVDDTPLFQLPPTPWSTQRPAICGFPRQPQGVLWLRARIPAPMIDDGMIPVAADGRMGPVGVGMKGPNRAPPPPDCDTTARYRGSTASGSTRLWLPDAACLPIPILRRGEGLRCRHEHAAQRRAGEGRPRHSFAHELRKYAESVILEASIPSFPGATHTTILPSISGRAKASQTTAP</sequence>
<name>A0AA40F5C6_9PEZI</name>
<dbReference type="Proteomes" id="UP001172155">
    <property type="component" value="Unassembled WGS sequence"/>
</dbReference>